<dbReference type="EMBL" id="CAJVPU010000856">
    <property type="protein sequence ID" value="CAG8464580.1"/>
    <property type="molecule type" value="Genomic_DNA"/>
</dbReference>
<evidence type="ECO:0000313" key="1">
    <source>
        <dbReference type="EMBL" id="CAG8464580.1"/>
    </source>
</evidence>
<evidence type="ECO:0000313" key="2">
    <source>
        <dbReference type="Proteomes" id="UP000789702"/>
    </source>
</evidence>
<organism evidence="1 2">
    <name type="scientific">Dentiscutata heterogama</name>
    <dbReference type="NCBI Taxonomy" id="1316150"/>
    <lineage>
        <taxon>Eukaryota</taxon>
        <taxon>Fungi</taxon>
        <taxon>Fungi incertae sedis</taxon>
        <taxon>Mucoromycota</taxon>
        <taxon>Glomeromycotina</taxon>
        <taxon>Glomeromycetes</taxon>
        <taxon>Diversisporales</taxon>
        <taxon>Gigasporaceae</taxon>
        <taxon>Dentiscutata</taxon>
    </lineage>
</organism>
<protein>
    <submittedName>
        <fullName evidence="1">9629_t:CDS:1</fullName>
    </submittedName>
</protein>
<keyword evidence="2" id="KW-1185">Reference proteome</keyword>
<comment type="caution">
    <text evidence="1">The sequence shown here is derived from an EMBL/GenBank/DDBJ whole genome shotgun (WGS) entry which is preliminary data.</text>
</comment>
<sequence length="225" mass="25858">MISSIGNLLYLQDNKKQDSINERCSNKKQDEIYNFGIILSKIFKDLIPFERAELCKKCAELCDECDKLCKKCLHIDPNQRPMIKTVYKNLLQLEDGGFSIERTFQSQYGTTKKSFIFSLRNNNSDLGRDRNIENNSIFSQIKSCKKAMAIYYDNDNNVGPSFGHNGNDLSMINGVGVFNKWCCKQDCYEKPIKKPGNSGHFNVVEYEVFKVCKNRFNIGSYNSAK</sequence>
<proteinExistence type="predicted"/>
<gene>
    <name evidence="1" type="ORF">DHETER_LOCUS1436</name>
</gene>
<name>A0ACA9KBR7_9GLOM</name>
<accession>A0ACA9KBR7</accession>
<dbReference type="Proteomes" id="UP000789702">
    <property type="component" value="Unassembled WGS sequence"/>
</dbReference>
<reference evidence="1" key="1">
    <citation type="submission" date="2021-06" db="EMBL/GenBank/DDBJ databases">
        <authorList>
            <person name="Kallberg Y."/>
            <person name="Tangrot J."/>
            <person name="Rosling A."/>
        </authorList>
    </citation>
    <scope>NUCLEOTIDE SEQUENCE</scope>
    <source>
        <strain evidence="1">IL203A</strain>
    </source>
</reference>